<protein>
    <submittedName>
        <fullName evidence="6">TIGR03862 family flavoprotein</fullName>
    </submittedName>
</protein>
<dbReference type="Pfam" id="PF03486">
    <property type="entry name" value="HI0933_like"/>
    <property type="match status" value="1"/>
</dbReference>
<name>A0ABY5RQY9_9HYPH</name>
<dbReference type="SUPFAM" id="SSF51905">
    <property type="entry name" value="FAD/NAD(P)-binding domain"/>
    <property type="match status" value="1"/>
</dbReference>
<organism evidence="6 7">
    <name type="scientific">Microvirga terrae</name>
    <dbReference type="NCBI Taxonomy" id="2740529"/>
    <lineage>
        <taxon>Bacteria</taxon>
        <taxon>Pseudomonadati</taxon>
        <taxon>Pseudomonadota</taxon>
        <taxon>Alphaproteobacteria</taxon>
        <taxon>Hyphomicrobiales</taxon>
        <taxon>Methylobacteriaceae</taxon>
        <taxon>Microvirga</taxon>
    </lineage>
</organism>
<reference evidence="6" key="1">
    <citation type="submission" date="2022-08" db="EMBL/GenBank/DDBJ databases">
        <title>Microvirga terrae sp. nov., isolated from soil.</title>
        <authorList>
            <person name="Kim K.H."/>
            <person name="Seo Y.L."/>
            <person name="Kim J.M."/>
            <person name="Lee J.K."/>
            <person name="Han D.M."/>
            <person name="Jeon C.O."/>
        </authorList>
    </citation>
    <scope>NUCLEOTIDE SEQUENCE</scope>
    <source>
        <strain evidence="6">R24</strain>
    </source>
</reference>
<dbReference type="PRINTS" id="PR00420">
    <property type="entry name" value="RNGMNOXGNASE"/>
</dbReference>
<feature type="domain" description="RsdA/BaiN/AoA(So)-like insert" evidence="5">
    <location>
        <begin position="197"/>
        <end position="347"/>
    </location>
</feature>
<dbReference type="RefSeq" id="WP_173946650.1">
    <property type="nucleotide sequence ID" value="NZ_CP102845.1"/>
</dbReference>
<comment type="cofactor">
    <cofactor evidence="1">
        <name>FAD</name>
        <dbReference type="ChEBI" id="CHEBI:57692"/>
    </cofactor>
</comment>
<dbReference type="InterPro" id="IPR023166">
    <property type="entry name" value="BaiN-like_dom_sf"/>
</dbReference>
<evidence type="ECO:0000259" key="4">
    <source>
        <dbReference type="Pfam" id="PF03486"/>
    </source>
</evidence>
<sequence>MPPNPSPPEVAVIGGGPAGLIAAEVLGRAGIPVTLYDQMPSVGRKLLMAGRGGLNLTHSEPFDRFVARYAEAVPRLLPLIEGFRPEDLRAWCEGLGQETFVGSSGRVFPTAFKASPLLRAWLSRLDSLGVRFALRHRWQGWDEDGRLIFTEAAGQAVRTQPAATILALGGASWPRLGSDGTWAELLSRRGIEIARLRPANMGFTLPWSDLIRSRFAGEPLKRIALTFEGTTVKGEAVVTADGIEGGAVYALSAKLRDAIERTGQATLHLDLRPDLTEEALTNRLDAPRKGQSASTFLRKSVGLGPVGIALLREGSAPLPAEPDALAQLIKAVPLTLTGTKSLDRAISTAGGIPFDQVDEQLMLRRMPDVFVAGEMLDWEAPTGGYLLQATFATGIAAARGVLARLGIPDAALTGGLSSATGQT</sequence>
<dbReference type="Gene3D" id="3.50.50.60">
    <property type="entry name" value="FAD/NAD(P)-binding domain"/>
    <property type="match status" value="1"/>
</dbReference>
<gene>
    <name evidence="6" type="ORF">HPT29_024020</name>
</gene>
<evidence type="ECO:0000313" key="7">
    <source>
        <dbReference type="Proteomes" id="UP001017257"/>
    </source>
</evidence>
<dbReference type="InterPro" id="IPR022460">
    <property type="entry name" value="Flavoprotein_PP4765"/>
</dbReference>
<keyword evidence="3" id="KW-0274">FAD</keyword>
<proteinExistence type="predicted"/>
<evidence type="ECO:0000256" key="1">
    <source>
        <dbReference type="ARBA" id="ARBA00001974"/>
    </source>
</evidence>
<dbReference type="InterPro" id="IPR055178">
    <property type="entry name" value="RsdA/BaiN/AoA(So)-like_dom"/>
</dbReference>
<dbReference type="Gene3D" id="2.40.30.10">
    <property type="entry name" value="Translation factors"/>
    <property type="match status" value="1"/>
</dbReference>
<evidence type="ECO:0000259" key="5">
    <source>
        <dbReference type="Pfam" id="PF22780"/>
    </source>
</evidence>
<accession>A0ABY5RQY9</accession>
<dbReference type="NCBIfam" id="TIGR03862">
    <property type="entry name" value="flavo_PP4765"/>
    <property type="match status" value="1"/>
</dbReference>
<dbReference type="InterPro" id="IPR057661">
    <property type="entry name" value="RsdA/BaiN/AoA(So)_Rossmann"/>
</dbReference>
<dbReference type="PANTHER" id="PTHR42887">
    <property type="entry name" value="OS12G0638800 PROTEIN"/>
    <property type="match status" value="1"/>
</dbReference>
<dbReference type="SUPFAM" id="SSF160996">
    <property type="entry name" value="HI0933 insert domain-like"/>
    <property type="match status" value="1"/>
</dbReference>
<dbReference type="InterPro" id="IPR004792">
    <property type="entry name" value="BaiN-like"/>
</dbReference>
<dbReference type="EMBL" id="CP102845">
    <property type="protein sequence ID" value="UVF19453.1"/>
    <property type="molecule type" value="Genomic_DNA"/>
</dbReference>
<feature type="domain" description="RsdA/BaiN/AoA(So)-like Rossmann fold-like" evidence="4">
    <location>
        <begin position="9"/>
        <end position="399"/>
    </location>
</feature>
<evidence type="ECO:0000256" key="2">
    <source>
        <dbReference type="ARBA" id="ARBA00022630"/>
    </source>
</evidence>
<dbReference type="NCBIfam" id="TIGR00275">
    <property type="entry name" value="aminoacetone oxidase family FAD-binding enzyme"/>
    <property type="match status" value="1"/>
</dbReference>
<dbReference type="PANTHER" id="PTHR42887:SF1">
    <property type="entry name" value="BLR3961 PROTEIN"/>
    <property type="match status" value="1"/>
</dbReference>
<dbReference type="Gene3D" id="1.10.8.260">
    <property type="entry name" value="HI0933 insert domain-like"/>
    <property type="match status" value="1"/>
</dbReference>
<dbReference type="Pfam" id="PF22780">
    <property type="entry name" value="HI0933_like_1st"/>
    <property type="match status" value="1"/>
</dbReference>
<keyword evidence="2" id="KW-0285">Flavoprotein</keyword>
<dbReference type="Proteomes" id="UP001017257">
    <property type="component" value="Chromosome"/>
</dbReference>
<evidence type="ECO:0000256" key="3">
    <source>
        <dbReference type="ARBA" id="ARBA00022827"/>
    </source>
</evidence>
<dbReference type="InterPro" id="IPR036188">
    <property type="entry name" value="FAD/NAD-bd_sf"/>
</dbReference>
<keyword evidence="7" id="KW-1185">Reference proteome</keyword>
<evidence type="ECO:0000313" key="6">
    <source>
        <dbReference type="EMBL" id="UVF19453.1"/>
    </source>
</evidence>